<dbReference type="SUPFAM" id="SSF56601">
    <property type="entry name" value="beta-lactamase/transpeptidase-like"/>
    <property type="match status" value="1"/>
</dbReference>
<dbReference type="PANTHER" id="PTHR46825">
    <property type="entry name" value="D-ALANYL-D-ALANINE-CARBOXYPEPTIDASE/ENDOPEPTIDASE AMPH"/>
    <property type="match status" value="1"/>
</dbReference>
<dbReference type="PANTHER" id="PTHR46825:SF9">
    <property type="entry name" value="BETA-LACTAMASE-RELATED DOMAIN-CONTAINING PROTEIN"/>
    <property type="match status" value="1"/>
</dbReference>
<dbReference type="InterPro" id="IPR001466">
    <property type="entry name" value="Beta-lactam-related"/>
</dbReference>
<dbReference type="AlphaFoldDB" id="A0AA37SUH3"/>
<dbReference type="Pfam" id="PF00144">
    <property type="entry name" value="Beta-lactamase"/>
    <property type="match status" value="1"/>
</dbReference>
<sequence>MKKLIFLFLLTVSVALFWLIEPFAYNPFYTPHIPVIGSDGNFACEQDSVGLNENVEDLLNGHMVSNDFLGVSAGVFKSGCGSYIASSGYSDKRNVTKFTPDTVTTISSIAKPMTAIAIMQLHENGLLNLDTPVQEYLPDLPKMRYRVTVRQILRQSNTMPDNAFESEPMSFSHFDPISSATNAMLDRGLVNEYRENAASCIYDLSILVKVIESVSNSTYSDYLSRHIWQTAGMVNTSLESRYTGANESKLYVKAGSLFLRSPYKHIAERNGAFDIRSSANDLLKFGQAILNFELLSKDTLEKMFEITSNYGYYDTNLQEKGYSLYKTTQLGRVISHDWNQPGAGAYFQVLLDKGVVSVAITNAVGTKDEALTLSTNIGNLVI</sequence>
<dbReference type="Gene3D" id="3.40.710.10">
    <property type="entry name" value="DD-peptidase/beta-lactamase superfamily"/>
    <property type="match status" value="1"/>
</dbReference>
<dbReference type="EMBL" id="BSOT01000005">
    <property type="protein sequence ID" value="GLR69502.1"/>
    <property type="molecule type" value="Genomic_DNA"/>
</dbReference>
<protein>
    <recommendedName>
        <fullName evidence="1">Beta-lactamase-related domain-containing protein</fullName>
    </recommendedName>
</protein>
<name>A0AA37SUH3_9ALTE</name>
<proteinExistence type="predicted"/>
<dbReference type="RefSeq" id="WP_284215830.1">
    <property type="nucleotide sequence ID" value="NZ_BSOT01000005.1"/>
</dbReference>
<accession>A0AA37SUH3</accession>
<organism evidence="2 3">
    <name type="scientific">Agaribacter marinus</name>
    <dbReference type="NCBI Taxonomy" id="1431249"/>
    <lineage>
        <taxon>Bacteria</taxon>
        <taxon>Pseudomonadati</taxon>
        <taxon>Pseudomonadota</taxon>
        <taxon>Gammaproteobacteria</taxon>
        <taxon>Alteromonadales</taxon>
        <taxon>Alteromonadaceae</taxon>
        <taxon>Agaribacter</taxon>
    </lineage>
</organism>
<evidence type="ECO:0000313" key="2">
    <source>
        <dbReference type="EMBL" id="GLR69502.1"/>
    </source>
</evidence>
<dbReference type="InterPro" id="IPR050491">
    <property type="entry name" value="AmpC-like"/>
</dbReference>
<feature type="domain" description="Beta-lactamase-related" evidence="1">
    <location>
        <begin position="56"/>
        <end position="371"/>
    </location>
</feature>
<reference evidence="2" key="1">
    <citation type="journal article" date="2014" name="Int. J. Syst. Evol. Microbiol.">
        <title>Complete genome sequence of Corynebacterium casei LMG S-19264T (=DSM 44701T), isolated from a smear-ripened cheese.</title>
        <authorList>
            <consortium name="US DOE Joint Genome Institute (JGI-PGF)"/>
            <person name="Walter F."/>
            <person name="Albersmeier A."/>
            <person name="Kalinowski J."/>
            <person name="Ruckert C."/>
        </authorList>
    </citation>
    <scope>NUCLEOTIDE SEQUENCE</scope>
    <source>
        <strain evidence="2">NBRC 110023</strain>
    </source>
</reference>
<keyword evidence="3" id="KW-1185">Reference proteome</keyword>
<comment type="caution">
    <text evidence="2">The sequence shown here is derived from an EMBL/GenBank/DDBJ whole genome shotgun (WGS) entry which is preliminary data.</text>
</comment>
<dbReference type="Proteomes" id="UP001156601">
    <property type="component" value="Unassembled WGS sequence"/>
</dbReference>
<dbReference type="InterPro" id="IPR012338">
    <property type="entry name" value="Beta-lactam/transpept-like"/>
</dbReference>
<evidence type="ECO:0000313" key="3">
    <source>
        <dbReference type="Proteomes" id="UP001156601"/>
    </source>
</evidence>
<reference evidence="2" key="2">
    <citation type="submission" date="2023-01" db="EMBL/GenBank/DDBJ databases">
        <title>Draft genome sequence of Agaribacter marinus strain NBRC 110023.</title>
        <authorList>
            <person name="Sun Q."/>
            <person name="Mori K."/>
        </authorList>
    </citation>
    <scope>NUCLEOTIDE SEQUENCE</scope>
    <source>
        <strain evidence="2">NBRC 110023</strain>
    </source>
</reference>
<gene>
    <name evidence="2" type="ORF">GCM10007852_04100</name>
</gene>
<evidence type="ECO:0000259" key="1">
    <source>
        <dbReference type="Pfam" id="PF00144"/>
    </source>
</evidence>